<gene>
    <name evidence="2" type="ORF">EHS19_03250</name>
</gene>
<comment type="caution">
    <text evidence="2">The sequence shown here is derived from an EMBL/GenBank/DDBJ whole genome shotgun (WGS) entry which is preliminary data.</text>
</comment>
<evidence type="ECO:0000313" key="2">
    <source>
        <dbReference type="EMBL" id="KAB5607955.1"/>
    </source>
</evidence>
<feature type="chain" id="PRO_5038349445" description="Lipoprotein" evidence="1">
    <location>
        <begin position="27"/>
        <end position="239"/>
    </location>
</feature>
<sequence>MRAFRSLGLRAAAAVAAAALMLVAPACGYRQSQEQVPKPQQSERIAGSMQDFAKLLLEQNGGEMGDVQKSAVKKAATSGKVTAADYETGVSGYRQCMLDLGYKEIIFIDIGRGLKVEATHKTGTDEQEKKYIDDSSDCNSRHMQSVGALYEKQIGNPSLIKDHYEAVAECLKKEKLVDPSYDGRQYKAESEKYMDLIGENNKTEWPYSFDKDKKAEVNICKFTNGELDVDPDWPWEYIY</sequence>
<dbReference type="OrthoDB" id="3230671at2"/>
<organism evidence="2 3">
    <name type="scientific">Bifidobacterium jacchi</name>
    <dbReference type="NCBI Taxonomy" id="2490545"/>
    <lineage>
        <taxon>Bacteria</taxon>
        <taxon>Bacillati</taxon>
        <taxon>Actinomycetota</taxon>
        <taxon>Actinomycetes</taxon>
        <taxon>Bifidobacteriales</taxon>
        <taxon>Bifidobacteriaceae</taxon>
        <taxon>Bifidobacterium</taxon>
    </lineage>
</organism>
<dbReference type="RefSeq" id="WP_151916359.1">
    <property type="nucleotide sequence ID" value="NZ_RQSP01000006.1"/>
</dbReference>
<evidence type="ECO:0000256" key="1">
    <source>
        <dbReference type="SAM" id="SignalP"/>
    </source>
</evidence>
<evidence type="ECO:0000313" key="3">
    <source>
        <dbReference type="Proteomes" id="UP000326336"/>
    </source>
</evidence>
<keyword evidence="3" id="KW-1185">Reference proteome</keyword>
<dbReference type="Proteomes" id="UP000326336">
    <property type="component" value="Unassembled WGS sequence"/>
</dbReference>
<reference evidence="2 3" key="1">
    <citation type="journal article" date="2019" name="Int. J. Syst. Evol. Microbiol.">
        <title>Bifidobacterium jacchi sp. nov., isolated from the faeces of a baby common marmoset (Callithrix jacchus).</title>
        <authorList>
            <person name="Modesto M."/>
            <person name="Watanabe K."/>
            <person name="Arita M."/>
            <person name="Satti M."/>
            <person name="Oki K."/>
            <person name="Sciavilla P."/>
            <person name="Patavino C."/>
            <person name="Camma C."/>
            <person name="Michelini S."/>
            <person name="Sgorbati B."/>
            <person name="Mattarelli P."/>
        </authorList>
    </citation>
    <scope>NUCLEOTIDE SEQUENCE [LARGE SCALE GENOMIC DNA]</scope>
    <source>
        <strain evidence="2 3">MRM 9.3</strain>
    </source>
</reference>
<keyword evidence="1" id="KW-0732">Signal</keyword>
<protein>
    <recommendedName>
        <fullName evidence="4">Lipoprotein</fullName>
    </recommendedName>
</protein>
<name>A0A5N5RKV7_9BIFI</name>
<proteinExistence type="predicted"/>
<evidence type="ECO:0008006" key="4">
    <source>
        <dbReference type="Google" id="ProtNLM"/>
    </source>
</evidence>
<accession>A0A5N5RKV7</accession>
<dbReference type="AlphaFoldDB" id="A0A5N5RKV7"/>
<feature type="signal peptide" evidence="1">
    <location>
        <begin position="1"/>
        <end position="26"/>
    </location>
</feature>
<dbReference type="EMBL" id="RQSP01000006">
    <property type="protein sequence ID" value="KAB5607955.1"/>
    <property type="molecule type" value="Genomic_DNA"/>
</dbReference>